<dbReference type="Gene3D" id="3.90.650.10">
    <property type="entry name" value="PurM-like C-terminal domain"/>
    <property type="match status" value="1"/>
</dbReference>
<evidence type="ECO:0000256" key="1">
    <source>
        <dbReference type="ARBA" id="ARBA00001974"/>
    </source>
</evidence>
<evidence type="ECO:0000259" key="12">
    <source>
        <dbReference type="Pfam" id="PF07992"/>
    </source>
</evidence>
<dbReference type="InterPro" id="IPR010918">
    <property type="entry name" value="PurM-like_C_dom"/>
</dbReference>
<keyword evidence="2" id="KW-0285">Flavoprotein</keyword>
<dbReference type="Pfam" id="PF07992">
    <property type="entry name" value="Pyr_redox_2"/>
    <property type="match status" value="1"/>
</dbReference>
<organism evidence="13 14">
    <name type="scientific">Palleronia marisminoris</name>
    <dbReference type="NCBI Taxonomy" id="315423"/>
    <lineage>
        <taxon>Bacteria</taxon>
        <taxon>Pseudomonadati</taxon>
        <taxon>Pseudomonadota</taxon>
        <taxon>Alphaproteobacteria</taxon>
        <taxon>Rhodobacterales</taxon>
        <taxon>Roseobacteraceae</taxon>
        <taxon>Palleronia</taxon>
    </lineage>
</organism>
<dbReference type="Gene3D" id="3.50.50.100">
    <property type="match status" value="1"/>
</dbReference>
<evidence type="ECO:0000313" key="13">
    <source>
        <dbReference type="EMBL" id="SLN57297.1"/>
    </source>
</evidence>
<evidence type="ECO:0000256" key="7">
    <source>
        <dbReference type="ARBA" id="ARBA00022840"/>
    </source>
</evidence>
<comment type="cofactor">
    <cofactor evidence="1">
        <name>FAD</name>
        <dbReference type="ChEBI" id="CHEBI:57692"/>
    </cofactor>
</comment>
<dbReference type="InterPro" id="IPR004536">
    <property type="entry name" value="SPS/SelD"/>
</dbReference>
<keyword evidence="8" id="KW-0560">Oxidoreductase</keyword>
<dbReference type="OrthoDB" id="9767928at2"/>
<dbReference type="PANTHER" id="PTHR42913">
    <property type="entry name" value="APOPTOSIS-INDUCING FACTOR 1"/>
    <property type="match status" value="1"/>
</dbReference>
<evidence type="ECO:0000256" key="8">
    <source>
        <dbReference type="ARBA" id="ARBA00023002"/>
    </source>
</evidence>
<evidence type="ECO:0000256" key="5">
    <source>
        <dbReference type="ARBA" id="ARBA00022777"/>
    </source>
</evidence>
<feature type="domain" description="PurM-like C-terminal" evidence="11">
    <location>
        <begin position="548"/>
        <end position="689"/>
    </location>
</feature>
<feature type="domain" description="PurM-like N-terminal" evidence="10">
    <location>
        <begin position="428"/>
        <end position="536"/>
    </location>
</feature>
<gene>
    <name evidence="13" type="primary">selD</name>
    <name evidence="13" type="ORF">PAM7066_02753</name>
</gene>
<reference evidence="13 14" key="1">
    <citation type="submission" date="2017-03" db="EMBL/GenBank/DDBJ databases">
        <authorList>
            <person name="Afonso C.L."/>
            <person name="Miller P.J."/>
            <person name="Scott M.A."/>
            <person name="Spackman E."/>
            <person name="Goraichik I."/>
            <person name="Dimitrov K.M."/>
            <person name="Suarez D.L."/>
            <person name="Swayne D.E."/>
        </authorList>
    </citation>
    <scope>NUCLEOTIDE SEQUENCE [LARGE SCALE GENOMIC DNA]</scope>
    <source>
        <strain evidence="13 14">CECT 7066</strain>
    </source>
</reference>
<dbReference type="SUPFAM" id="SSF55326">
    <property type="entry name" value="PurM N-terminal domain-like"/>
    <property type="match status" value="1"/>
</dbReference>
<proteinExistence type="predicted"/>
<keyword evidence="5 13" id="KW-0418">Kinase</keyword>
<dbReference type="GO" id="GO:0019646">
    <property type="term" value="P:aerobic electron transport chain"/>
    <property type="evidence" value="ECO:0007669"/>
    <property type="project" value="TreeGrafter"/>
</dbReference>
<accession>A0A1Y5T9U7</accession>
<dbReference type="CDD" id="cd02195">
    <property type="entry name" value="SelD"/>
    <property type="match status" value="1"/>
</dbReference>
<dbReference type="Proteomes" id="UP000193870">
    <property type="component" value="Unassembled WGS sequence"/>
</dbReference>
<dbReference type="NCBIfam" id="TIGR00476">
    <property type="entry name" value="selD"/>
    <property type="match status" value="1"/>
</dbReference>
<dbReference type="Pfam" id="PF00586">
    <property type="entry name" value="AIRS"/>
    <property type="match status" value="1"/>
</dbReference>
<keyword evidence="3 13" id="KW-0808">Transferase</keyword>
<sequence>MRQTFPATRDIVLIGGGHAHALLLRKWGMKPLAGARLTLVNPGPTAPYTGMLPGFTAGHYDRETLEIDLIRLARFAGARLILGRAIGLDREACEAVIEDSLIGRRRIGYDAASIDIGIHSEMPDIPGFAEHAVAAKPLGRFAEAWAQHCARGDRDADIAVIGGGVGGCELAMAMSHGMGGAPVTVIDRGRTLSGLGERARARLLEELSRNGVTLIEGAEVSSIDAEGLDLADGRRIPARFVTGAAGARPHGWLGTTGLDLTDGFVTVDAWLRSSDPAIFAAGDCAHLSHAPRPKAGVFAVRQAPVLFDNLRAAVAGGTLTRYRPQKDYLKLISTGRKSAVAEKFGLAIAGPWLWTWKDRIDRKFMRKLDDLPRMAQPDLPKDQAEGLDRLTRQAPCAGCGAKVGRGTLAAALARMPSVPRSDLEAGPGDDAAILRLGNARQVITVDQLRAFTDDAGLLARIAALHALGDCHAMGATPQALLPVLTLPRLSPRLEARTLSEIMSALTAVAQDSGAAIAGGHSATGAEMQIGLTVTGLLDGRGTPLSGGRPGDVLMLTKPLGTGLVLAGEMALDARGPEVATTWAAMAESQLTLDLSAAHAVTDVTGFGLAGHLMGLCDASGTGAEITLDTLPLLPGAERLMRAGTRSTLHDQNRETAATMTLPDDPRAEILFDPQTAGGYLCAVPPDRVDGFPGTRIGRLTEGPPFIIVT</sequence>
<evidence type="ECO:0000256" key="3">
    <source>
        <dbReference type="ARBA" id="ARBA00022679"/>
    </source>
</evidence>
<dbReference type="InterPro" id="IPR051169">
    <property type="entry name" value="NADH-Q_oxidoreductase"/>
</dbReference>
<dbReference type="PRINTS" id="PR00368">
    <property type="entry name" value="FADPNR"/>
</dbReference>
<keyword evidence="7" id="KW-0067">ATP-binding</keyword>
<dbReference type="NCBIfam" id="TIGR03169">
    <property type="entry name" value="Nterm_to_SelD"/>
    <property type="match status" value="1"/>
</dbReference>
<dbReference type="GO" id="GO:0004756">
    <property type="term" value="F:selenide, water dikinase activity"/>
    <property type="evidence" value="ECO:0007669"/>
    <property type="project" value="UniProtKB-EC"/>
</dbReference>
<keyword evidence="14" id="KW-1185">Reference proteome</keyword>
<dbReference type="SUPFAM" id="SSF56042">
    <property type="entry name" value="PurM C-terminal domain-like"/>
    <property type="match status" value="1"/>
</dbReference>
<dbReference type="AlphaFoldDB" id="A0A1Y5T9U7"/>
<keyword evidence="9" id="KW-0711">Selenium</keyword>
<protein>
    <submittedName>
        <fullName evidence="13">Selenide, water dikinase</fullName>
        <ecNumber evidence="13">2.7.9.3</ecNumber>
    </submittedName>
</protein>
<evidence type="ECO:0000256" key="4">
    <source>
        <dbReference type="ARBA" id="ARBA00022741"/>
    </source>
</evidence>
<dbReference type="RefSeq" id="WP_085854762.1">
    <property type="nucleotide sequence ID" value="NZ_FOPF01000008.1"/>
</dbReference>
<dbReference type="EC" id="2.7.9.3" evidence="13"/>
<dbReference type="Pfam" id="PF02769">
    <property type="entry name" value="AIRS_C"/>
    <property type="match status" value="1"/>
</dbReference>
<dbReference type="GO" id="GO:0005524">
    <property type="term" value="F:ATP binding"/>
    <property type="evidence" value="ECO:0007669"/>
    <property type="project" value="UniProtKB-KW"/>
</dbReference>
<dbReference type="InterPro" id="IPR036188">
    <property type="entry name" value="FAD/NAD-bd_sf"/>
</dbReference>
<evidence type="ECO:0000256" key="2">
    <source>
        <dbReference type="ARBA" id="ARBA00022630"/>
    </source>
</evidence>
<dbReference type="InterPro" id="IPR016188">
    <property type="entry name" value="PurM-like_N"/>
</dbReference>
<dbReference type="InterPro" id="IPR036921">
    <property type="entry name" value="PurM-like_N_sf"/>
</dbReference>
<name>A0A1Y5T9U7_9RHOB</name>
<dbReference type="InterPro" id="IPR017584">
    <property type="entry name" value="Pyridine_nucleo_diS_OxRdtase_N"/>
</dbReference>
<evidence type="ECO:0000313" key="14">
    <source>
        <dbReference type="Proteomes" id="UP000193870"/>
    </source>
</evidence>
<dbReference type="InterPro" id="IPR036676">
    <property type="entry name" value="PurM-like_C_sf"/>
</dbReference>
<keyword evidence="4" id="KW-0547">Nucleotide-binding</keyword>
<dbReference type="SUPFAM" id="SSF51905">
    <property type="entry name" value="FAD/NAD(P)-binding domain"/>
    <property type="match status" value="2"/>
</dbReference>
<evidence type="ECO:0000259" key="11">
    <source>
        <dbReference type="Pfam" id="PF02769"/>
    </source>
</evidence>
<evidence type="ECO:0000256" key="9">
    <source>
        <dbReference type="ARBA" id="ARBA00023266"/>
    </source>
</evidence>
<evidence type="ECO:0000259" key="10">
    <source>
        <dbReference type="Pfam" id="PF00586"/>
    </source>
</evidence>
<dbReference type="InterPro" id="IPR023753">
    <property type="entry name" value="FAD/NAD-binding_dom"/>
</dbReference>
<dbReference type="GO" id="GO:0003955">
    <property type="term" value="F:NAD(P)H dehydrogenase (quinone) activity"/>
    <property type="evidence" value="ECO:0007669"/>
    <property type="project" value="TreeGrafter"/>
</dbReference>
<dbReference type="EMBL" id="FWFV01000008">
    <property type="protein sequence ID" value="SLN57297.1"/>
    <property type="molecule type" value="Genomic_DNA"/>
</dbReference>
<dbReference type="PANTHER" id="PTHR42913:SF9">
    <property type="entry name" value="SLR1591 PROTEIN"/>
    <property type="match status" value="1"/>
</dbReference>
<keyword evidence="6" id="KW-0274">FAD</keyword>
<evidence type="ECO:0000256" key="6">
    <source>
        <dbReference type="ARBA" id="ARBA00022827"/>
    </source>
</evidence>
<dbReference type="Gene3D" id="3.30.1330.10">
    <property type="entry name" value="PurM-like, N-terminal domain"/>
    <property type="match status" value="1"/>
</dbReference>
<feature type="domain" description="FAD/NAD(P)-binding" evidence="12">
    <location>
        <begin position="10"/>
        <end position="302"/>
    </location>
</feature>
<dbReference type="STRING" id="315423.SAMN04488020_10845"/>